<proteinExistence type="predicted"/>
<feature type="compositionally biased region" description="Acidic residues" evidence="1">
    <location>
        <begin position="351"/>
        <end position="369"/>
    </location>
</feature>
<dbReference type="InterPro" id="IPR045339">
    <property type="entry name" value="DUF6534"/>
</dbReference>
<dbReference type="PANTHER" id="PTHR40465">
    <property type="entry name" value="CHROMOSOME 1, WHOLE GENOME SHOTGUN SEQUENCE"/>
    <property type="match status" value="1"/>
</dbReference>
<evidence type="ECO:0000313" key="5">
    <source>
        <dbReference type="Proteomes" id="UP000636479"/>
    </source>
</evidence>
<dbReference type="Pfam" id="PF20152">
    <property type="entry name" value="DUF6534"/>
    <property type="match status" value="1"/>
</dbReference>
<keyword evidence="5" id="KW-1185">Reference proteome</keyword>
<feature type="domain" description="DUF6534" evidence="3">
    <location>
        <begin position="174"/>
        <end position="260"/>
    </location>
</feature>
<feature type="region of interest" description="Disordered" evidence="1">
    <location>
        <begin position="306"/>
        <end position="369"/>
    </location>
</feature>
<feature type="transmembrane region" description="Helical" evidence="2">
    <location>
        <begin position="20"/>
        <end position="40"/>
    </location>
</feature>
<organism evidence="4 5">
    <name type="scientific">Mycena indigotica</name>
    <dbReference type="NCBI Taxonomy" id="2126181"/>
    <lineage>
        <taxon>Eukaryota</taxon>
        <taxon>Fungi</taxon>
        <taxon>Dikarya</taxon>
        <taxon>Basidiomycota</taxon>
        <taxon>Agaricomycotina</taxon>
        <taxon>Agaricomycetes</taxon>
        <taxon>Agaricomycetidae</taxon>
        <taxon>Agaricales</taxon>
        <taxon>Marasmiineae</taxon>
        <taxon>Mycenaceae</taxon>
        <taxon>Mycena</taxon>
    </lineage>
</organism>
<accession>A0A8H6VVV3</accession>
<dbReference type="EMBL" id="JACAZF010000012">
    <property type="protein sequence ID" value="KAF7292023.1"/>
    <property type="molecule type" value="Genomic_DNA"/>
</dbReference>
<feature type="transmembrane region" description="Helical" evidence="2">
    <location>
        <begin position="52"/>
        <end position="70"/>
    </location>
</feature>
<dbReference type="GeneID" id="59351298"/>
<evidence type="ECO:0000256" key="1">
    <source>
        <dbReference type="SAM" id="MobiDB-lite"/>
    </source>
</evidence>
<feature type="transmembrane region" description="Helical" evidence="2">
    <location>
        <begin position="94"/>
        <end position="112"/>
    </location>
</feature>
<reference evidence="4" key="1">
    <citation type="submission" date="2020-05" db="EMBL/GenBank/DDBJ databases">
        <title>Mycena genomes resolve the evolution of fungal bioluminescence.</title>
        <authorList>
            <person name="Tsai I.J."/>
        </authorList>
    </citation>
    <scope>NUCLEOTIDE SEQUENCE</scope>
    <source>
        <strain evidence="4">171206Taipei</strain>
    </source>
</reference>
<evidence type="ECO:0000259" key="3">
    <source>
        <dbReference type="Pfam" id="PF20152"/>
    </source>
</evidence>
<feature type="transmembrane region" description="Helical" evidence="2">
    <location>
        <begin position="167"/>
        <end position="188"/>
    </location>
</feature>
<name>A0A8H6VVV3_9AGAR</name>
<evidence type="ECO:0000313" key="4">
    <source>
        <dbReference type="EMBL" id="KAF7292023.1"/>
    </source>
</evidence>
<dbReference type="Proteomes" id="UP000636479">
    <property type="component" value="Unassembled WGS sequence"/>
</dbReference>
<comment type="caution">
    <text evidence="4">The sequence shown here is derived from an EMBL/GenBank/DDBJ whole genome shotgun (WGS) entry which is preliminary data.</text>
</comment>
<dbReference type="OrthoDB" id="3054372at2759"/>
<keyword evidence="2" id="KW-1133">Transmembrane helix</keyword>
<dbReference type="AlphaFoldDB" id="A0A8H6VVV3"/>
<gene>
    <name evidence="4" type="ORF">MIND_01228100</name>
</gene>
<dbReference type="RefSeq" id="XP_037214750.1">
    <property type="nucleotide sequence ID" value="XM_037368782.1"/>
</dbReference>
<feature type="transmembrane region" description="Helical" evidence="2">
    <location>
        <begin position="124"/>
        <end position="147"/>
    </location>
</feature>
<sequence>MSATGPSPPSFGQLLSSQLVGVLLDFLLTGALFVQILIYRICFPKDTFAVQLLVYSLLLLMLARVALVAYETQYFFADGFGNALRLAGQSQRQYSFAFVPVTVSIVQHYFGYRIFSLDRRMWPVCILISCLSLAQCGLGYAAFGIVVDGSPAALLTKLQLTTRIVRSWLITGMATALVNTLTTVFVLLRMREGSFNRSTHQAVASIVRFTVESNAASAVVEIVSLALLESFPATTYYVGSTVLLPSVYTNMLLATLNFRAVVRQQRAAGPAAAVTTVGTTTGTATGMSYSVPQTQTQAQPYVPPAVEKASSRESARATVAVRRGSSQVESDDDGAAGKAFVLAQRTWSGSDEAESESELGEEEGQVQQG</sequence>
<dbReference type="PANTHER" id="PTHR40465:SF1">
    <property type="entry name" value="DUF6534 DOMAIN-CONTAINING PROTEIN"/>
    <property type="match status" value="1"/>
</dbReference>
<evidence type="ECO:0000256" key="2">
    <source>
        <dbReference type="SAM" id="Phobius"/>
    </source>
</evidence>
<keyword evidence="2" id="KW-0472">Membrane</keyword>
<keyword evidence="2" id="KW-0812">Transmembrane</keyword>
<protein>
    <recommendedName>
        <fullName evidence="3">DUF6534 domain-containing protein</fullName>
    </recommendedName>
</protein>